<dbReference type="EMBL" id="JAKVPQ010000011">
    <property type="protein sequence ID" value="MCH4286238.1"/>
    <property type="molecule type" value="Genomic_DNA"/>
</dbReference>
<dbReference type="Proteomes" id="UP001202402">
    <property type="component" value="Unassembled WGS sequence"/>
</dbReference>
<organism evidence="2 3">
    <name type="scientific">Amedibacillus hominis</name>
    <dbReference type="NCBI Taxonomy" id="2897776"/>
    <lineage>
        <taxon>Bacteria</taxon>
        <taxon>Bacillati</taxon>
        <taxon>Bacillota</taxon>
        <taxon>Erysipelotrichia</taxon>
        <taxon>Erysipelotrichales</taxon>
        <taxon>Erysipelotrichaceae</taxon>
        <taxon>Amedibacillus</taxon>
    </lineage>
</organism>
<keyword evidence="1" id="KW-0472">Membrane</keyword>
<reference evidence="2 3" key="1">
    <citation type="submission" date="2022-02" db="EMBL/GenBank/DDBJ databases">
        <title>Genome of Erysipelotrichaceae sp. nov. NSJ-176 isolated from human feces.</title>
        <authorList>
            <person name="Abdugheni R."/>
        </authorList>
    </citation>
    <scope>NUCLEOTIDE SEQUENCE [LARGE SCALE GENOMIC DNA]</scope>
    <source>
        <strain evidence="2 3">NSJ-176</strain>
    </source>
</reference>
<dbReference type="RefSeq" id="WP_117453239.1">
    <property type="nucleotide sequence ID" value="NZ_JAKVPQ010000011.1"/>
</dbReference>
<gene>
    <name evidence="2" type="ORF">LQE99_14020</name>
</gene>
<feature type="transmembrane region" description="Helical" evidence="1">
    <location>
        <begin position="58"/>
        <end position="81"/>
    </location>
</feature>
<evidence type="ECO:0000313" key="2">
    <source>
        <dbReference type="EMBL" id="MCH4286238.1"/>
    </source>
</evidence>
<feature type="transmembrane region" description="Helical" evidence="1">
    <location>
        <begin position="166"/>
        <end position="186"/>
    </location>
</feature>
<feature type="transmembrane region" description="Helical" evidence="1">
    <location>
        <begin position="87"/>
        <end position="120"/>
    </location>
</feature>
<keyword evidence="1" id="KW-1133">Transmembrane helix</keyword>
<dbReference type="Gene3D" id="1.25.40.10">
    <property type="entry name" value="Tetratricopeptide repeat domain"/>
    <property type="match status" value="1"/>
</dbReference>
<name>A0ABS9R993_9FIRM</name>
<evidence type="ECO:0008006" key="4">
    <source>
        <dbReference type="Google" id="ProtNLM"/>
    </source>
</evidence>
<evidence type="ECO:0000256" key="1">
    <source>
        <dbReference type="SAM" id="Phobius"/>
    </source>
</evidence>
<dbReference type="InterPro" id="IPR011990">
    <property type="entry name" value="TPR-like_helical_dom_sf"/>
</dbReference>
<feature type="transmembrane region" description="Helical" evidence="1">
    <location>
        <begin position="192"/>
        <end position="211"/>
    </location>
</feature>
<protein>
    <recommendedName>
        <fullName evidence="4">Tetratricopeptide repeat protein</fullName>
    </recommendedName>
</protein>
<sequence length="421" mass="48618">MWKYQCKRHLIAVLIGMVVGLFVFHDISKTMIVDVLAQMSEQGFTDAEMIATMKSDTMIYIMSMLCGGGMVNTFLLIYYLMQRFNPLVLFLAMIFINPVVDIAMAIGVIGLIPAIIVCIYGILTTPNRGKHKQFEKNQVTSVSEIERVYRLHHTYLDEYEGLAKRLFITNISITCLYALGVLALILSLYVDSYGIMMAVLFVYIIILFYVIKKKNENVQPIISLLYEQCNPEACASAIFALAKRMHAKKNFPLGQYLSQCMIYMNDPHLAIDVLTCTKRNNVNLMMAYHSIMAYANYQLGDASEVQRHYDECEKLNVRGVNSPLAMIKQQYLQSIENKLNLMNKDFDKARTFYQQVLQTTNMEFQKVDFRYYLGLIAFVEEDIWEAKTQFEYVIAHGNGMYFVEKARKFLLMIDQIRTQED</sequence>
<accession>A0ABS9R993</accession>
<evidence type="ECO:0000313" key="3">
    <source>
        <dbReference type="Proteomes" id="UP001202402"/>
    </source>
</evidence>
<feature type="transmembrane region" description="Helical" evidence="1">
    <location>
        <begin position="12"/>
        <end position="37"/>
    </location>
</feature>
<keyword evidence="3" id="KW-1185">Reference proteome</keyword>
<keyword evidence="1" id="KW-0812">Transmembrane</keyword>
<comment type="caution">
    <text evidence="2">The sequence shown here is derived from an EMBL/GenBank/DDBJ whole genome shotgun (WGS) entry which is preliminary data.</text>
</comment>
<proteinExistence type="predicted"/>